<dbReference type="PROSITE" id="PS01124">
    <property type="entry name" value="HTH_ARAC_FAMILY_2"/>
    <property type="match status" value="1"/>
</dbReference>
<sequence length="335" mass="36896">MIEIYGRNLEEDIVRSGLVAAYGSHTEGLRALRFSDRQEGYFAANGGLFGDGHVSVTDALASNCIFRMPDSEIIRYEKVARGTMGIDHGTDSFDACSGAAVIVGPGAVSLRMQTTSHRMRGIATTISTERLDQFLLQGNERRIGPVEFTLIEKSGAKGPDGPLISLTEHASAHLDYYSLETSEQQRRLLEALIVETFVQLLLATNAVKLCPERIEGSAKVVRRAQEFVCQNLGAPLTISDIAREAEASIRYLQLSFKQILGCTPRAFLAAQRLEAAREMFLARPFSTVTEIAGECGIAHLSRFAHEYRRRYGELPSATLRRSQAGRRETSGRKPN</sequence>
<reference evidence="5 6" key="1">
    <citation type="submission" date="2023-05" db="EMBL/GenBank/DDBJ databases">
        <title>Sedimentitalea sp. nov. JM2-8.</title>
        <authorList>
            <person name="Huang J."/>
        </authorList>
    </citation>
    <scope>NUCLEOTIDE SEQUENCE [LARGE SCALE GENOMIC DNA]</scope>
    <source>
        <strain evidence="5 6">JM2-8</strain>
    </source>
</reference>
<feature type="domain" description="HTH araC/xylS-type" evidence="4">
    <location>
        <begin position="222"/>
        <end position="321"/>
    </location>
</feature>
<dbReference type="InterPro" id="IPR018060">
    <property type="entry name" value="HTH_AraC"/>
</dbReference>
<keyword evidence="3" id="KW-0804">Transcription</keyword>
<evidence type="ECO:0000313" key="5">
    <source>
        <dbReference type="EMBL" id="MDK3074451.1"/>
    </source>
</evidence>
<evidence type="ECO:0000256" key="1">
    <source>
        <dbReference type="ARBA" id="ARBA00023015"/>
    </source>
</evidence>
<dbReference type="SUPFAM" id="SSF46689">
    <property type="entry name" value="Homeodomain-like"/>
    <property type="match status" value="2"/>
</dbReference>
<dbReference type="PANTHER" id="PTHR46796">
    <property type="entry name" value="HTH-TYPE TRANSCRIPTIONAL ACTIVATOR RHAS-RELATED"/>
    <property type="match status" value="1"/>
</dbReference>
<organism evidence="5 6">
    <name type="scientific">Sedimentitalea xiamensis</name>
    <dbReference type="NCBI Taxonomy" id="3050037"/>
    <lineage>
        <taxon>Bacteria</taxon>
        <taxon>Pseudomonadati</taxon>
        <taxon>Pseudomonadota</taxon>
        <taxon>Alphaproteobacteria</taxon>
        <taxon>Rhodobacterales</taxon>
        <taxon>Paracoccaceae</taxon>
        <taxon>Sedimentitalea</taxon>
    </lineage>
</organism>
<gene>
    <name evidence="5" type="ORF">QO034_15235</name>
</gene>
<protein>
    <submittedName>
        <fullName evidence="5">Helix-turn-helix transcriptional regulator</fullName>
    </submittedName>
</protein>
<dbReference type="EMBL" id="JASNJE010000020">
    <property type="protein sequence ID" value="MDK3074451.1"/>
    <property type="molecule type" value="Genomic_DNA"/>
</dbReference>
<dbReference type="Pfam" id="PF12833">
    <property type="entry name" value="HTH_18"/>
    <property type="match status" value="1"/>
</dbReference>
<name>A0ABT7FH44_9RHOB</name>
<keyword evidence="6" id="KW-1185">Reference proteome</keyword>
<evidence type="ECO:0000313" key="6">
    <source>
        <dbReference type="Proteomes" id="UP001227126"/>
    </source>
</evidence>
<dbReference type="SMART" id="SM00342">
    <property type="entry name" value="HTH_ARAC"/>
    <property type="match status" value="1"/>
</dbReference>
<evidence type="ECO:0000256" key="3">
    <source>
        <dbReference type="ARBA" id="ARBA00023163"/>
    </source>
</evidence>
<keyword evidence="2" id="KW-0238">DNA-binding</keyword>
<proteinExistence type="predicted"/>
<accession>A0ABT7FH44</accession>
<dbReference type="Gene3D" id="1.10.10.60">
    <property type="entry name" value="Homeodomain-like"/>
    <property type="match status" value="1"/>
</dbReference>
<dbReference type="RefSeq" id="WP_284486384.1">
    <property type="nucleotide sequence ID" value="NZ_JASNJE010000020.1"/>
</dbReference>
<evidence type="ECO:0000256" key="2">
    <source>
        <dbReference type="ARBA" id="ARBA00023125"/>
    </source>
</evidence>
<dbReference type="InterPro" id="IPR009057">
    <property type="entry name" value="Homeodomain-like_sf"/>
</dbReference>
<comment type="caution">
    <text evidence="5">The sequence shown here is derived from an EMBL/GenBank/DDBJ whole genome shotgun (WGS) entry which is preliminary data.</text>
</comment>
<evidence type="ECO:0000259" key="4">
    <source>
        <dbReference type="PROSITE" id="PS01124"/>
    </source>
</evidence>
<dbReference type="InterPro" id="IPR050204">
    <property type="entry name" value="AraC_XylS_family_regulators"/>
</dbReference>
<dbReference type="Proteomes" id="UP001227126">
    <property type="component" value="Unassembled WGS sequence"/>
</dbReference>
<keyword evidence="1" id="KW-0805">Transcription regulation</keyword>
<dbReference type="PANTHER" id="PTHR46796:SF12">
    <property type="entry name" value="HTH-TYPE DNA-BINDING TRANSCRIPTIONAL ACTIVATOR EUTR"/>
    <property type="match status" value="1"/>
</dbReference>